<evidence type="ECO:0000256" key="6">
    <source>
        <dbReference type="ARBA" id="ARBA00038076"/>
    </source>
</evidence>
<dbReference type="InterPro" id="IPR025857">
    <property type="entry name" value="MacB_PCD"/>
</dbReference>
<evidence type="ECO:0000313" key="10">
    <source>
        <dbReference type="EMBL" id="MDM8201975.1"/>
    </source>
</evidence>
<gene>
    <name evidence="10" type="ORF">QUW08_11835</name>
</gene>
<comment type="caution">
    <text evidence="10">The sequence shown here is derived from an EMBL/GenBank/DDBJ whole genome shotgun (WGS) entry which is preliminary data.</text>
</comment>
<feature type="transmembrane region" description="Helical" evidence="7">
    <location>
        <begin position="21"/>
        <end position="42"/>
    </location>
</feature>
<reference evidence="11" key="1">
    <citation type="submission" date="2023-06" db="EMBL/GenBank/DDBJ databases">
        <title>Identification and characterization of horizontal gene transfer across gut microbiota members of farm animals based on homology search.</title>
        <authorList>
            <person name="Zeman M."/>
            <person name="Kubasova T."/>
            <person name="Jahodarova E."/>
            <person name="Nykrynova M."/>
            <person name="Rychlik I."/>
        </authorList>
    </citation>
    <scope>NUCLEOTIDE SEQUENCE [LARGE SCALE GENOMIC DNA]</scope>
    <source>
        <strain evidence="11">ET340</strain>
    </source>
</reference>
<feature type="domain" description="MacB-like periplasmic core" evidence="9">
    <location>
        <begin position="22"/>
        <end position="263"/>
    </location>
</feature>
<sequence length="422" mass="44671">MQLFDNIRLAFGSLWANKLRALLTMLGIIIGIGSVIAIVTLGDSLTGSITDSLQSFGINNITVSLQQKSEDDETSGGAVRMFGLANPSSEDLFTDAMIEEFRSAYPEQIYAIALDQSLGSGQVQQGDTTVQVTAMGVNEEYALANDLNLLHGRFIKDSDGERQIAVVSDVFCESVFGQSGASVLGQEFELTVNGQLLKFYVAGVYEYDDDGFVSMTGSDPVTELYLPLETAQKLNGGETGYQSFTVVASTGTDTTAFLEQVESFFASFYTRNESYTATASSMESMLEEMTSMLNTVKLAISAIAAISLLVGGIGVMNIMLVSITERTREIGTRKALGAPGFAIRMQFITEAVVICLVGGALGVALGVGLGAAGAGLLGYAAKPSLSAIGLAVGFSMLIGVFFGYYPAGKAAKMDPIEALRYE</sequence>
<reference evidence="10 11" key="2">
    <citation type="submission" date="2023-06" db="EMBL/GenBank/DDBJ databases">
        <title>Identification and characterization of horizontal gene transfer across gut microbiota members of farm animals based on homology search.</title>
        <authorList>
            <person name="Schwarzerova J."/>
            <person name="Nykrynova M."/>
            <person name="Jureckova K."/>
            <person name="Cejkova D."/>
            <person name="Rychlik I."/>
        </authorList>
    </citation>
    <scope>NUCLEOTIDE SEQUENCE [LARGE SCALE GENOMIC DNA]</scope>
    <source>
        <strain evidence="10 11">ET340</strain>
    </source>
</reference>
<dbReference type="PANTHER" id="PTHR30572:SF4">
    <property type="entry name" value="ABC TRANSPORTER PERMEASE YTRF"/>
    <property type="match status" value="1"/>
</dbReference>
<evidence type="ECO:0000256" key="3">
    <source>
        <dbReference type="ARBA" id="ARBA00022692"/>
    </source>
</evidence>
<evidence type="ECO:0000256" key="1">
    <source>
        <dbReference type="ARBA" id="ARBA00004651"/>
    </source>
</evidence>
<keyword evidence="2" id="KW-1003">Cell membrane</keyword>
<keyword evidence="3 7" id="KW-0812">Transmembrane</keyword>
<comment type="subcellular location">
    <subcellularLocation>
        <location evidence="1">Cell membrane</location>
        <topology evidence="1">Multi-pass membrane protein</topology>
    </subcellularLocation>
</comment>
<dbReference type="Pfam" id="PF02687">
    <property type="entry name" value="FtsX"/>
    <property type="match status" value="1"/>
</dbReference>
<feature type="transmembrane region" description="Helical" evidence="7">
    <location>
        <begin position="298"/>
        <end position="323"/>
    </location>
</feature>
<name>A0ABT7USV7_9FIRM</name>
<dbReference type="Pfam" id="PF12704">
    <property type="entry name" value="MacB_PCD"/>
    <property type="match status" value="1"/>
</dbReference>
<dbReference type="InterPro" id="IPR050250">
    <property type="entry name" value="Macrolide_Exporter_MacB"/>
</dbReference>
<evidence type="ECO:0000256" key="4">
    <source>
        <dbReference type="ARBA" id="ARBA00022989"/>
    </source>
</evidence>
<feature type="domain" description="ABC3 transporter permease C-terminal" evidence="8">
    <location>
        <begin position="302"/>
        <end position="415"/>
    </location>
</feature>
<evidence type="ECO:0000256" key="7">
    <source>
        <dbReference type="SAM" id="Phobius"/>
    </source>
</evidence>
<feature type="transmembrane region" description="Helical" evidence="7">
    <location>
        <begin position="351"/>
        <end position="379"/>
    </location>
</feature>
<keyword evidence="11" id="KW-1185">Reference proteome</keyword>
<feature type="transmembrane region" description="Helical" evidence="7">
    <location>
        <begin position="385"/>
        <end position="405"/>
    </location>
</feature>
<proteinExistence type="inferred from homology"/>
<evidence type="ECO:0000259" key="9">
    <source>
        <dbReference type="Pfam" id="PF12704"/>
    </source>
</evidence>
<dbReference type="InterPro" id="IPR003838">
    <property type="entry name" value="ABC3_permease_C"/>
</dbReference>
<accession>A0ABT7USV7</accession>
<dbReference type="EMBL" id="JAUDCL010000024">
    <property type="protein sequence ID" value="MDM8201975.1"/>
    <property type="molecule type" value="Genomic_DNA"/>
</dbReference>
<organism evidence="10 11">
    <name type="scientific">Allofournierella massiliensis</name>
    <dbReference type="NCBI Taxonomy" id="1650663"/>
    <lineage>
        <taxon>Bacteria</taxon>
        <taxon>Bacillati</taxon>
        <taxon>Bacillota</taxon>
        <taxon>Clostridia</taxon>
        <taxon>Eubacteriales</taxon>
        <taxon>Oscillospiraceae</taxon>
        <taxon>Allofournierella</taxon>
    </lineage>
</organism>
<evidence type="ECO:0000256" key="5">
    <source>
        <dbReference type="ARBA" id="ARBA00023136"/>
    </source>
</evidence>
<dbReference type="PANTHER" id="PTHR30572">
    <property type="entry name" value="MEMBRANE COMPONENT OF TRANSPORTER-RELATED"/>
    <property type="match status" value="1"/>
</dbReference>
<reference evidence="10 11" key="3">
    <citation type="submission" date="2023-06" db="EMBL/GenBank/DDBJ databases">
        <authorList>
            <person name="Zeman M."/>
            <person name="Kubasova T."/>
            <person name="Jahodarova E."/>
            <person name="Nykrynova M."/>
            <person name="Rychlik I."/>
        </authorList>
    </citation>
    <scope>NUCLEOTIDE SEQUENCE [LARGE SCALE GENOMIC DNA]</scope>
    <source>
        <strain evidence="10 11">ET340</strain>
    </source>
</reference>
<evidence type="ECO:0000256" key="2">
    <source>
        <dbReference type="ARBA" id="ARBA00022475"/>
    </source>
</evidence>
<dbReference type="RefSeq" id="WP_289600382.1">
    <property type="nucleotide sequence ID" value="NZ_JAUDCL010000024.1"/>
</dbReference>
<protein>
    <submittedName>
        <fullName evidence="10">ABC transporter permease</fullName>
    </submittedName>
</protein>
<dbReference type="Proteomes" id="UP001529380">
    <property type="component" value="Unassembled WGS sequence"/>
</dbReference>
<evidence type="ECO:0000259" key="8">
    <source>
        <dbReference type="Pfam" id="PF02687"/>
    </source>
</evidence>
<keyword evidence="5 7" id="KW-0472">Membrane</keyword>
<keyword evidence="4 7" id="KW-1133">Transmembrane helix</keyword>
<evidence type="ECO:0000313" key="11">
    <source>
        <dbReference type="Proteomes" id="UP001529380"/>
    </source>
</evidence>
<comment type="similarity">
    <text evidence="6">Belongs to the ABC-4 integral membrane protein family.</text>
</comment>